<evidence type="ECO:0000256" key="1">
    <source>
        <dbReference type="SAM" id="MobiDB-lite"/>
    </source>
</evidence>
<evidence type="ECO:0000313" key="3">
    <source>
        <dbReference type="Proteomes" id="UP001066276"/>
    </source>
</evidence>
<accession>A0AAV7VYS5</accession>
<protein>
    <submittedName>
        <fullName evidence="2">Uncharacterized protein</fullName>
    </submittedName>
</protein>
<proteinExistence type="predicted"/>
<feature type="compositionally biased region" description="Basic and acidic residues" evidence="1">
    <location>
        <begin position="1"/>
        <end position="10"/>
    </location>
</feature>
<dbReference type="AlphaFoldDB" id="A0AAV7VYS5"/>
<dbReference type="EMBL" id="JANPWB010000002">
    <property type="protein sequence ID" value="KAJ1206722.1"/>
    <property type="molecule type" value="Genomic_DNA"/>
</dbReference>
<sequence length="80" mass="9204">MRTADGRRGFIQETTEDPSRRLVRTQGSRRLPELSATLKKRARPEQGIIAVPTRFLMTKMNVPGINSSPFAYDRKRVFLK</sequence>
<dbReference type="Proteomes" id="UP001066276">
    <property type="component" value="Chromosome 1_2"/>
</dbReference>
<gene>
    <name evidence="2" type="ORF">NDU88_002123</name>
</gene>
<keyword evidence="3" id="KW-1185">Reference proteome</keyword>
<feature type="region of interest" description="Disordered" evidence="1">
    <location>
        <begin position="1"/>
        <end position="26"/>
    </location>
</feature>
<evidence type="ECO:0000313" key="2">
    <source>
        <dbReference type="EMBL" id="KAJ1206722.1"/>
    </source>
</evidence>
<comment type="caution">
    <text evidence="2">The sequence shown here is derived from an EMBL/GenBank/DDBJ whole genome shotgun (WGS) entry which is preliminary data.</text>
</comment>
<organism evidence="2 3">
    <name type="scientific">Pleurodeles waltl</name>
    <name type="common">Iberian ribbed newt</name>
    <dbReference type="NCBI Taxonomy" id="8319"/>
    <lineage>
        <taxon>Eukaryota</taxon>
        <taxon>Metazoa</taxon>
        <taxon>Chordata</taxon>
        <taxon>Craniata</taxon>
        <taxon>Vertebrata</taxon>
        <taxon>Euteleostomi</taxon>
        <taxon>Amphibia</taxon>
        <taxon>Batrachia</taxon>
        <taxon>Caudata</taxon>
        <taxon>Salamandroidea</taxon>
        <taxon>Salamandridae</taxon>
        <taxon>Pleurodelinae</taxon>
        <taxon>Pleurodeles</taxon>
    </lineage>
</organism>
<name>A0AAV7VYS5_PLEWA</name>
<reference evidence="2" key="1">
    <citation type="journal article" date="2022" name="bioRxiv">
        <title>Sequencing and chromosome-scale assembly of the giantPleurodeles waltlgenome.</title>
        <authorList>
            <person name="Brown T."/>
            <person name="Elewa A."/>
            <person name="Iarovenko S."/>
            <person name="Subramanian E."/>
            <person name="Araus A.J."/>
            <person name="Petzold A."/>
            <person name="Susuki M."/>
            <person name="Suzuki K.-i.T."/>
            <person name="Hayashi T."/>
            <person name="Toyoda A."/>
            <person name="Oliveira C."/>
            <person name="Osipova E."/>
            <person name="Leigh N.D."/>
            <person name="Simon A."/>
            <person name="Yun M.H."/>
        </authorList>
    </citation>
    <scope>NUCLEOTIDE SEQUENCE</scope>
    <source>
        <strain evidence="2">20211129_DDA</strain>
        <tissue evidence="2">Liver</tissue>
    </source>
</reference>